<keyword evidence="3" id="KW-1185">Reference proteome</keyword>
<gene>
    <name evidence="1" type="ordered locus">FN0451</name>
    <name evidence="2" type="ORF">C7Y58_05325</name>
</gene>
<dbReference type="eggNOG" id="ENOG5032Y0W">
    <property type="taxonomic scope" value="Bacteria"/>
</dbReference>
<dbReference type="EMBL" id="CP028101">
    <property type="protein sequence ID" value="AVQ14907.1"/>
    <property type="molecule type" value="Genomic_DNA"/>
</dbReference>
<dbReference type="PaxDb" id="190304-FN0451"/>
<reference evidence="2" key="3">
    <citation type="submission" date="2018-03" db="EMBL/GenBank/DDBJ databases">
        <title>Complete Fusobacterium genomes using hybrid Minion sequencing.</title>
        <authorList>
            <person name="Slade D.J."/>
            <person name="Lahmers K."/>
        </authorList>
    </citation>
    <scope>NUCLEOTIDE SEQUENCE</scope>
    <source>
        <strain evidence="2">ATCC 25586</strain>
    </source>
</reference>
<dbReference type="InParanoid" id="Q8RG66"/>
<dbReference type="Proteomes" id="UP000241660">
    <property type="component" value="Chromosome"/>
</dbReference>
<dbReference type="STRING" id="190304.FN0451"/>
<reference evidence="3" key="2">
    <citation type="journal article" date="2018" name="MSphere">
        <title>Fusobacterium Genomics Using MinION and Illumina Sequencing Enables Genome Completion and Correction.</title>
        <authorList>
            <person name="Todd S.M."/>
            <person name="Settlage R.E."/>
            <person name="Lahmers K.K."/>
            <person name="Slade D.J."/>
        </authorList>
    </citation>
    <scope>NUCLEOTIDE SEQUENCE [LARGE SCALE GENOMIC DNA]</scope>
    <source>
        <strain evidence="3">ATCC 25586</strain>
    </source>
</reference>
<dbReference type="KEGG" id="fnu:FN0451"/>
<accession>Q8RG66</accession>
<reference evidence="1" key="1">
    <citation type="journal article" date="2002" name="J. Bacteriol.">
        <title>Genome sequence and analysis of the oral bacterium Fusobacterium nucleatum strain ATCC 25586.</title>
        <authorList>
            <person name="Kapatral V."/>
            <person name="Anderson I."/>
            <person name="Ivanova N."/>
            <person name="Reznik G."/>
            <person name="Los T."/>
            <person name="Lykidis A."/>
            <person name="Bhattacharyya A."/>
            <person name="Bartman A."/>
            <person name="Gardner W."/>
            <person name="Grechkin G."/>
            <person name="Zhu L."/>
            <person name="Vasieva O."/>
            <person name="Chu L."/>
            <person name="Kogan Y."/>
            <person name="Chaga O."/>
            <person name="Goltsman E."/>
            <person name="Bernal A."/>
            <person name="Larsen N."/>
            <person name="D'Souza M."/>
            <person name="Walunas T."/>
            <person name="Pusch G."/>
            <person name="Haselkorn R."/>
            <person name="Fonstein M."/>
            <person name="Kyrpides N."/>
            <person name="Overbeek R."/>
        </authorList>
    </citation>
    <scope>NUCLEOTIDE SEQUENCE [LARGE SCALE GENOMIC DNA]</scope>
    <source>
        <strain evidence="1">ATCC 25586</strain>
    </source>
</reference>
<dbReference type="GeneID" id="79783459"/>
<dbReference type="RefSeq" id="WP_011016399.1">
    <property type="nucleotide sequence ID" value="NZ_CP028101.1"/>
</dbReference>
<protein>
    <submittedName>
        <fullName evidence="1">Uncharacterized protein</fullName>
    </submittedName>
</protein>
<dbReference type="EnsemblBacteria" id="AAL94647">
    <property type="protein sequence ID" value="AAL94647"/>
    <property type="gene ID" value="FN0451"/>
</dbReference>
<name>Q8RG66_FUSNN</name>
<dbReference type="HOGENOM" id="CLU_129761_0_0_0"/>
<sequence>MNESFFRREKVLYGKHAKYVKELKDKGIFGRYIDIYKAASIVGFLYNKKEEEDKVKNSSGILDEAKIFTEQVVKETKYLKINFQITILLDKEYEKDDDKRMEKAFRNLADDEKDVELFESYIRGGIEILYEKCVATSIQKDDFMENIVGFLEEIKDKYPKEYCF</sequence>
<dbReference type="EMBL" id="AE009951">
    <property type="protein sequence ID" value="AAL94647.1"/>
    <property type="molecule type" value="Genomic_DNA"/>
</dbReference>
<dbReference type="AlphaFoldDB" id="Q8RG66"/>
<evidence type="ECO:0000313" key="2">
    <source>
        <dbReference type="EMBL" id="AVQ14907.1"/>
    </source>
</evidence>
<proteinExistence type="predicted"/>
<evidence type="ECO:0000313" key="3">
    <source>
        <dbReference type="Proteomes" id="UP000241660"/>
    </source>
</evidence>
<evidence type="ECO:0000313" key="1">
    <source>
        <dbReference type="EMBL" id="AAL94647.1"/>
    </source>
</evidence>
<organism evidence="1">
    <name type="scientific">Fusobacterium nucleatum subsp. nucleatum (strain ATCC 25586 / DSM 15643 / BCRC 10681 / CIP 101130 / JCM 8532 / KCTC 2640 / LMG 13131 / VPI 4355)</name>
    <dbReference type="NCBI Taxonomy" id="190304"/>
    <lineage>
        <taxon>Bacteria</taxon>
        <taxon>Fusobacteriati</taxon>
        <taxon>Fusobacteriota</taxon>
        <taxon>Fusobacteriia</taxon>
        <taxon>Fusobacteriales</taxon>
        <taxon>Fusobacteriaceae</taxon>
        <taxon>Fusobacterium</taxon>
    </lineage>
</organism>
<dbReference type="BioCyc" id="FNUC190304:G1FZS-1044-MONOMER"/>
<dbReference type="PATRIC" id="fig|190304.8.peg.1021"/>